<dbReference type="PROSITE" id="PS00518">
    <property type="entry name" value="ZF_RING_1"/>
    <property type="match status" value="1"/>
</dbReference>
<keyword evidence="9" id="KW-1185">Reference proteome</keyword>
<feature type="region of interest" description="Disordered" evidence="5">
    <location>
        <begin position="631"/>
        <end position="659"/>
    </location>
</feature>
<evidence type="ECO:0000256" key="6">
    <source>
        <dbReference type="SAM" id="Phobius"/>
    </source>
</evidence>
<dbReference type="SMART" id="SM00184">
    <property type="entry name" value="RING"/>
    <property type="match status" value="1"/>
</dbReference>
<dbReference type="InParanoid" id="I7M651"/>
<keyword evidence="6" id="KW-1133">Transmembrane helix</keyword>
<dbReference type="RefSeq" id="XP_001031952.2">
    <property type="nucleotide sequence ID" value="XM_001031952.3"/>
</dbReference>
<keyword evidence="2 4" id="KW-0863">Zinc-finger</keyword>
<evidence type="ECO:0000256" key="5">
    <source>
        <dbReference type="SAM" id="MobiDB-lite"/>
    </source>
</evidence>
<organism evidence="8 9">
    <name type="scientific">Tetrahymena thermophila (strain SB210)</name>
    <dbReference type="NCBI Taxonomy" id="312017"/>
    <lineage>
        <taxon>Eukaryota</taxon>
        <taxon>Sar</taxon>
        <taxon>Alveolata</taxon>
        <taxon>Ciliophora</taxon>
        <taxon>Intramacronucleata</taxon>
        <taxon>Oligohymenophorea</taxon>
        <taxon>Hymenostomatida</taxon>
        <taxon>Tetrahymenina</taxon>
        <taxon>Tetrahymenidae</taxon>
        <taxon>Tetrahymena</taxon>
    </lineage>
</organism>
<dbReference type="Pfam" id="PF13920">
    <property type="entry name" value="zf-C3HC4_3"/>
    <property type="match status" value="1"/>
</dbReference>
<accession>I7M651</accession>
<dbReference type="InterPro" id="IPR013083">
    <property type="entry name" value="Znf_RING/FYVE/PHD"/>
</dbReference>
<keyword evidence="6" id="KW-0812">Transmembrane</keyword>
<dbReference type="KEGG" id="tet:TTHERM_00715950"/>
<feature type="region of interest" description="Disordered" evidence="5">
    <location>
        <begin position="1139"/>
        <end position="1160"/>
    </location>
</feature>
<evidence type="ECO:0000256" key="3">
    <source>
        <dbReference type="ARBA" id="ARBA00022833"/>
    </source>
</evidence>
<sequence>MNIQKKKKIEKITQYIIYLLILLFLYLLLNRKIKKQSQKLQKTMNIYLLALAFLLGSVVGQGYEQSLIRYELLDEIQIRTDQTNPNVRTLLISEANTVLLISESSIAAYDMKTLNYLSQISIHSDSKIKEVNYLNVETQQSLYIVIQTESQEFKYFKFFTASQIIIQQKHSIIYPLLYPIIYDLNLNNTSNTADQESEDQKKYIYILESHPQVEQDIVQRNSLSIMQYSKNSQRINSFCQITYQFDKEDLSVKCKEVSYLNSEQNKFAIDLNEQYFFQKIDSQNHIFFFNKSEIITLHNSERMSHYSLIDDFKFENEPILNDHEAFKNFTFWKMGQIASQQFVFIYSDNQFFYIVIYNIMAKKITKIDKLDSFMNQYQYNIKDHFNVDILFYNKKILFQSQYDFIEVIINDNSFAQTTQYQTVNKSFDGFSNNVRFLELSYTHEGQVAQFAISRSLFSNSTYNIYIQNCMSSQNNQNDSEKGSYFANEFSCRKLSCSSHLMFQSRYSINQQVCLLLDIQKEKKQSNQWYKPPIFILLSIVLGIIGMKQVIKYIKKIIDKVRQYRTGNSIENKNLLKQDISEREKDGENYKMRGDIELTSQNNEVVIQSPNIQSNVNDKVQKLLNEQISDLNSQSSGSSVGLNKQNSNNNEGITPTQQDDLLTNKLIKQQDDLKDSYYNKSQLYSQQVQKEEKIKQLKLLQQQQLQLMIEKKNKTQIIQQSKSVQHIPIDQPFNPQIFHNYGGYQGNNIIPPYNQINNQNNQFQNQNANNLYYPYNRAINGGVAGGQQFLLNQNILNNPNLNNQNLNNQNQNLDNPNLNQYNQNIQQEALTAQPIEPIINGQFDVGQSVYIPQQKQNQQVNNNQIIPANNIANNNNNMIQNNFYQANLIQNEKQNNNQQFNNQNNQGMKNTHLNITQQLKFFQWALDQQFGFNQLNQVPLPHIIGDSLFQKSQSNLSNSNQIQQNQSIPGQQQLQQSLSSFQQFLSMELGDSSSYADNKPFILSHSQIEKLTQTLHQQYEVYKNSGINNLQKKEESELFQMFIKNELKSDLVFNQANEQFQQVQDDLKSTAVTSAVQPSSLMSNSQNQGNQNQQLLVYEEQKQQREENLNKKYNNINIGFQKQRSVEFLEDTQGLNTIAKINSQNHPDNPNKTSKNASHNHTLSKEDARLCQICYQHEKDSAYKCGHRYCYSCALEVKKKFGKCSFCNFEIEDVIKLYD</sequence>
<dbReference type="EMBL" id="GG662447">
    <property type="protein sequence ID" value="EAR84289.2"/>
    <property type="molecule type" value="Genomic_DNA"/>
</dbReference>
<name>I7M651_TETTS</name>
<evidence type="ECO:0000256" key="1">
    <source>
        <dbReference type="ARBA" id="ARBA00022723"/>
    </source>
</evidence>
<reference evidence="9" key="1">
    <citation type="journal article" date="2006" name="PLoS Biol.">
        <title>Macronuclear genome sequence of the ciliate Tetrahymena thermophila, a model eukaryote.</title>
        <authorList>
            <person name="Eisen J.A."/>
            <person name="Coyne R.S."/>
            <person name="Wu M."/>
            <person name="Wu D."/>
            <person name="Thiagarajan M."/>
            <person name="Wortman J.R."/>
            <person name="Badger J.H."/>
            <person name="Ren Q."/>
            <person name="Amedeo P."/>
            <person name="Jones K.M."/>
            <person name="Tallon L.J."/>
            <person name="Delcher A.L."/>
            <person name="Salzberg S.L."/>
            <person name="Silva J.C."/>
            <person name="Haas B.J."/>
            <person name="Majoros W.H."/>
            <person name="Farzad M."/>
            <person name="Carlton J.M."/>
            <person name="Smith R.K. Jr."/>
            <person name="Garg J."/>
            <person name="Pearlman R.E."/>
            <person name="Karrer K.M."/>
            <person name="Sun L."/>
            <person name="Manning G."/>
            <person name="Elde N.C."/>
            <person name="Turkewitz A.P."/>
            <person name="Asai D.J."/>
            <person name="Wilkes D.E."/>
            <person name="Wang Y."/>
            <person name="Cai H."/>
            <person name="Collins K."/>
            <person name="Stewart B.A."/>
            <person name="Lee S.R."/>
            <person name="Wilamowska K."/>
            <person name="Weinberg Z."/>
            <person name="Ruzzo W.L."/>
            <person name="Wloga D."/>
            <person name="Gaertig J."/>
            <person name="Frankel J."/>
            <person name="Tsao C.-C."/>
            <person name="Gorovsky M.A."/>
            <person name="Keeling P.J."/>
            <person name="Waller R.F."/>
            <person name="Patron N.J."/>
            <person name="Cherry J.M."/>
            <person name="Stover N.A."/>
            <person name="Krieger C.J."/>
            <person name="del Toro C."/>
            <person name="Ryder H.F."/>
            <person name="Williamson S.C."/>
            <person name="Barbeau R.A."/>
            <person name="Hamilton E.P."/>
            <person name="Orias E."/>
        </authorList>
    </citation>
    <scope>NUCLEOTIDE SEQUENCE [LARGE SCALE GENOMIC DNA]</scope>
    <source>
        <strain evidence="9">SB210</strain>
    </source>
</reference>
<proteinExistence type="predicted"/>
<gene>
    <name evidence="8" type="ORF">TTHERM_00715950</name>
</gene>
<feature type="domain" description="RING-type" evidence="7">
    <location>
        <begin position="1170"/>
        <end position="1207"/>
    </location>
</feature>
<protein>
    <submittedName>
        <fullName evidence="8">Zinc finger, C3HC4 type (RING finger) protein</fullName>
    </submittedName>
</protein>
<dbReference type="InterPro" id="IPR017907">
    <property type="entry name" value="Znf_RING_CS"/>
</dbReference>
<dbReference type="AlphaFoldDB" id="I7M651"/>
<dbReference type="SUPFAM" id="SSF57850">
    <property type="entry name" value="RING/U-box"/>
    <property type="match status" value="1"/>
</dbReference>
<dbReference type="STRING" id="312017.I7M651"/>
<dbReference type="GeneID" id="7831862"/>
<evidence type="ECO:0000256" key="4">
    <source>
        <dbReference type="PROSITE-ProRule" id="PRU00175"/>
    </source>
</evidence>
<evidence type="ECO:0000313" key="8">
    <source>
        <dbReference type="EMBL" id="EAR84289.2"/>
    </source>
</evidence>
<dbReference type="GO" id="GO:0008270">
    <property type="term" value="F:zinc ion binding"/>
    <property type="evidence" value="ECO:0007669"/>
    <property type="project" value="UniProtKB-KW"/>
</dbReference>
<keyword evidence="3" id="KW-0862">Zinc</keyword>
<dbReference type="PROSITE" id="PS50089">
    <property type="entry name" value="ZF_RING_2"/>
    <property type="match status" value="1"/>
</dbReference>
<evidence type="ECO:0000313" key="9">
    <source>
        <dbReference type="Proteomes" id="UP000009168"/>
    </source>
</evidence>
<dbReference type="InterPro" id="IPR001841">
    <property type="entry name" value="Znf_RING"/>
</dbReference>
<evidence type="ECO:0000259" key="7">
    <source>
        <dbReference type="PROSITE" id="PS50089"/>
    </source>
</evidence>
<keyword evidence="1" id="KW-0479">Metal-binding</keyword>
<evidence type="ECO:0000256" key="2">
    <source>
        <dbReference type="ARBA" id="ARBA00022771"/>
    </source>
</evidence>
<keyword evidence="6" id="KW-0472">Membrane</keyword>
<dbReference type="Gene3D" id="3.30.40.10">
    <property type="entry name" value="Zinc/RING finger domain, C3HC4 (zinc finger)"/>
    <property type="match status" value="1"/>
</dbReference>
<feature type="transmembrane region" description="Helical" evidence="6">
    <location>
        <begin position="45"/>
        <end position="63"/>
    </location>
</feature>
<feature type="transmembrane region" description="Helical" evidence="6">
    <location>
        <begin position="12"/>
        <end position="29"/>
    </location>
</feature>
<dbReference type="Proteomes" id="UP000009168">
    <property type="component" value="Unassembled WGS sequence"/>
</dbReference>